<feature type="domain" description="AAA+ ATPase" evidence="5">
    <location>
        <begin position="671"/>
        <end position="803"/>
    </location>
</feature>
<dbReference type="SMART" id="SM00382">
    <property type="entry name" value="AAA"/>
    <property type="match status" value="3"/>
</dbReference>
<comment type="similarity">
    <text evidence="1">Belongs to the CbxX/CfxQ family.</text>
</comment>
<comment type="caution">
    <text evidence="6">The sequence shown here is derived from an EMBL/GenBank/DDBJ whole genome shotgun (WGS) entry which is preliminary data.</text>
</comment>
<dbReference type="RefSeq" id="WP_179848091.1">
    <property type="nucleotide sequence ID" value="NZ_JACCBA010000001.1"/>
</dbReference>
<dbReference type="GO" id="GO:0005524">
    <property type="term" value="F:ATP binding"/>
    <property type="evidence" value="ECO:0007669"/>
    <property type="project" value="UniProtKB-KW"/>
</dbReference>
<gene>
    <name evidence="6" type="ORF">BJY14_007750</name>
</gene>
<organism evidence="6 7">
    <name type="scientific">Actinomadura luteofluorescens</name>
    <dbReference type="NCBI Taxonomy" id="46163"/>
    <lineage>
        <taxon>Bacteria</taxon>
        <taxon>Bacillati</taxon>
        <taxon>Actinomycetota</taxon>
        <taxon>Actinomycetes</taxon>
        <taxon>Streptosporangiales</taxon>
        <taxon>Thermomonosporaceae</taxon>
        <taxon>Actinomadura</taxon>
    </lineage>
</organism>
<evidence type="ECO:0000313" key="7">
    <source>
        <dbReference type="Proteomes" id="UP000529783"/>
    </source>
</evidence>
<accession>A0A7Y9EPY7</accession>
<dbReference type="AlphaFoldDB" id="A0A7Y9EPY7"/>
<dbReference type="InterPro" id="IPR003593">
    <property type="entry name" value="AAA+_ATPase"/>
</dbReference>
<dbReference type="InterPro" id="IPR000641">
    <property type="entry name" value="CbxX/CfxQ"/>
</dbReference>
<dbReference type="Gene3D" id="3.40.50.300">
    <property type="entry name" value="P-loop containing nucleotide triphosphate hydrolases"/>
    <property type="match status" value="3"/>
</dbReference>
<keyword evidence="3" id="KW-0067">ATP-binding</keyword>
<dbReference type="Pfam" id="PF00004">
    <property type="entry name" value="AAA"/>
    <property type="match status" value="2"/>
</dbReference>
<evidence type="ECO:0000256" key="2">
    <source>
        <dbReference type="ARBA" id="ARBA00022741"/>
    </source>
</evidence>
<dbReference type="InterPro" id="IPR050773">
    <property type="entry name" value="CbxX/CfxQ_RuBisCO_ESX"/>
</dbReference>
<dbReference type="SUPFAM" id="SSF52540">
    <property type="entry name" value="P-loop containing nucleoside triphosphate hydrolases"/>
    <property type="match status" value="3"/>
</dbReference>
<protein>
    <submittedName>
        <fullName evidence="6">SpoVK/Ycf46/Vps4 family AAA+-type ATPase</fullName>
    </submittedName>
</protein>
<dbReference type="InterPro" id="IPR041627">
    <property type="entry name" value="AAA_lid_6"/>
</dbReference>
<feature type="domain" description="AAA+ ATPase" evidence="5">
    <location>
        <begin position="410"/>
        <end position="547"/>
    </location>
</feature>
<feature type="domain" description="AAA+ ATPase" evidence="5">
    <location>
        <begin position="945"/>
        <end position="1085"/>
    </location>
</feature>
<keyword evidence="7" id="KW-1185">Reference proteome</keyword>
<dbReference type="Gene3D" id="1.10.8.60">
    <property type="match status" value="2"/>
</dbReference>
<keyword evidence="2" id="KW-0547">Nucleotide-binding</keyword>
<name>A0A7Y9EPY7_9ACTN</name>
<proteinExistence type="inferred from homology"/>
<evidence type="ECO:0000256" key="4">
    <source>
        <dbReference type="SAM" id="MobiDB-lite"/>
    </source>
</evidence>
<dbReference type="PANTHER" id="PTHR43392:SF2">
    <property type="entry name" value="AAA-TYPE ATPASE FAMILY PROTEIN _ ANKYRIN REPEAT FAMILY PROTEIN"/>
    <property type="match status" value="1"/>
</dbReference>
<dbReference type="Pfam" id="PF17866">
    <property type="entry name" value="AAA_lid_6"/>
    <property type="match status" value="2"/>
</dbReference>
<evidence type="ECO:0000256" key="1">
    <source>
        <dbReference type="ARBA" id="ARBA00010378"/>
    </source>
</evidence>
<evidence type="ECO:0000256" key="3">
    <source>
        <dbReference type="ARBA" id="ARBA00022840"/>
    </source>
</evidence>
<dbReference type="Proteomes" id="UP000529783">
    <property type="component" value="Unassembled WGS sequence"/>
</dbReference>
<dbReference type="InterPro" id="IPR003959">
    <property type="entry name" value="ATPase_AAA_core"/>
</dbReference>
<dbReference type="GO" id="GO:0016887">
    <property type="term" value="F:ATP hydrolysis activity"/>
    <property type="evidence" value="ECO:0007669"/>
    <property type="project" value="InterPro"/>
</dbReference>
<sequence>MSLQQLPEHLQVLLTGEPILDVYAYGPWRVPDGLYEEMRERAVAYNKDPRVSLLKRQLSDFYGSSTSPAGAEQWSLLTFLLGASAVRGGSRGDVDYELLSDFLAKPESAVRDPMAWFTQGGRWRPPGLWLPEPAGDDRERRVVMFELARAGLDVFEGLEPIEQRRHALMGLFDRRAANPALREIDMTVPNRQLEDAWVSDLTDEEFVLLPELSGPVGYLGWACDGFETAHERLSHAVTDGDEPDVALARLLLAAEAPVVPAEMAVVLGRPRHENVEEQFRAAREGFSAEEWQHDVRSWLARGLVAGEADAARAWLDMAVRITGTVQGLPEAPISPRCRVPVRPFQTDLRRLFTMRRVFNTLKFEPSSQPQKAAQRKRAGRTDTDELSLVGQPELSRLLREAVDARLADERPVRMLITGPEGTGKRTAAEIVERLLARAGIVREALYISDQVFASLSVSDAVLWLQARVRDCMENRMLLVVTDLERLASYDRCGPATIEELRQLVTRFRSLDVVVLSRPGADRRLLEINPALVRAFKVARTRDFTQLELGELFRRAVTEHGFEVDPPIVREAGRLLARTPPHLNLRNARLAAHLAELCITNAQPRSRSGQPEILHSDLPVQLTTPGAEITDPLAELATCVGITSVKREISTLVVEAKATQLRQEAGLGHNTSSRHLVFTGNPGTGKSTVARIVGRLYNELGMLGSGHLVEVNPRDLIGSPYEQSSSKARQLIQKSAGGVLLVSDAHEIDPADSEAGREAINTLIAAIKANPDQVILVLAGQREKIEDLLRSSPILTQLFTQIISFPDLTEHELAEVFATRAAAAGFRLGEGVLDHIYTLISQTPKGRRRNNARIAIDLLDRTIARQSHRVLMSGDPDSDDALNLLLVGDLPEQLIPTTLAAVSGDPLAQIHRLIGLDKIKAEIDLLIAEVKANQMRRTAGAPSPLPARHMAFAGNPGTAKTTVARLVAAVYAQLGLLSSGHLVEVSRADLVAEFIGQTAPKVRATVERALGGVLFIDEAYSLVAGGSDQRDFGHEAVAELLRLMEEYRSDLVVIVAGYENQMADLLESNPGLASRFPKVLHFPDYSNEELVEIFTVMSEDAGLILEPGAVEGVRLLLRGIHQEARHGNARFMRNILERAVAIQSMRIVSADNVSSEQTRTLRLEDILGVDINGAPPEDPGRYGAYL</sequence>
<feature type="region of interest" description="Disordered" evidence="4">
    <location>
        <begin position="365"/>
        <end position="385"/>
    </location>
</feature>
<evidence type="ECO:0000259" key="5">
    <source>
        <dbReference type="SMART" id="SM00382"/>
    </source>
</evidence>
<dbReference type="PRINTS" id="PR00819">
    <property type="entry name" value="CBXCFQXSUPER"/>
</dbReference>
<dbReference type="EMBL" id="JACCBA010000001">
    <property type="protein sequence ID" value="NYD51767.1"/>
    <property type="molecule type" value="Genomic_DNA"/>
</dbReference>
<dbReference type="InterPro" id="IPR027417">
    <property type="entry name" value="P-loop_NTPase"/>
</dbReference>
<dbReference type="PANTHER" id="PTHR43392">
    <property type="entry name" value="AAA-TYPE ATPASE FAMILY PROTEIN / ANKYRIN REPEAT FAMILY PROTEIN"/>
    <property type="match status" value="1"/>
</dbReference>
<evidence type="ECO:0000313" key="6">
    <source>
        <dbReference type="EMBL" id="NYD51767.1"/>
    </source>
</evidence>
<dbReference type="CDD" id="cd00009">
    <property type="entry name" value="AAA"/>
    <property type="match status" value="2"/>
</dbReference>
<reference evidence="6 7" key="1">
    <citation type="submission" date="2020-07" db="EMBL/GenBank/DDBJ databases">
        <title>Sequencing the genomes of 1000 actinobacteria strains.</title>
        <authorList>
            <person name="Klenk H.-P."/>
        </authorList>
    </citation>
    <scope>NUCLEOTIDE SEQUENCE [LARGE SCALE GENOMIC DNA]</scope>
    <source>
        <strain evidence="6 7">DSM 40398</strain>
    </source>
</reference>
<dbReference type="FunFam" id="3.40.50.300:FF:000216">
    <property type="entry name" value="Type VII secretion ATPase EccA"/>
    <property type="match status" value="1"/>
</dbReference>